<dbReference type="GO" id="GO:0009522">
    <property type="term" value="C:photosystem I"/>
    <property type="evidence" value="ECO:0007669"/>
    <property type="project" value="UniProtKB-KW"/>
</dbReference>
<evidence type="ECO:0000256" key="4">
    <source>
        <dbReference type="ARBA" id="ARBA00022528"/>
    </source>
</evidence>
<dbReference type="AlphaFoldDB" id="A0ABD3GSS1"/>
<evidence type="ECO:0000256" key="10">
    <source>
        <dbReference type="ARBA" id="ARBA00033434"/>
    </source>
</evidence>
<accession>A0ABD3GSS1</accession>
<keyword evidence="12" id="KW-1185">Reference proteome</keyword>
<dbReference type="InterPro" id="IPR000549">
    <property type="entry name" value="PSI_PsaG/PsaK"/>
</dbReference>
<comment type="similarity">
    <text evidence="3">Belongs to the PsaG/PsaK family.</text>
</comment>
<proteinExistence type="inferred from homology"/>
<comment type="caution">
    <text evidence="11">The sequence shown here is derived from an EMBL/GenBank/DDBJ whole genome shotgun (WGS) entry which is preliminary data.</text>
</comment>
<evidence type="ECO:0000313" key="11">
    <source>
        <dbReference type="EMBL" id="KAL3681419.1"/>
    </source>
</evidence>
<evidence type="ECO:0000256" key="9">
    <source>
        <dbReference type="ARBA" id="ARBA00023136"/>
    </source>
</evidence>
<dbReference type="InterPro" id="IPR016370">
    <property type="entry name" value="PSI_PsaG/PsaK_pln"/>
</dbReference>
<keyword evidence="4" id="KW-0150">Chloroplast</keyword>
<dbReference type="PANTHER" id="PTHR34195:SF1">
    <property type="entry name" value="PHOTOSYSTEM I REACTION CENTER SUBUNIT V, CHLOROPLASTIC"/>
    <property type="match status" value="1"/>
</dbReference>
<keyword evidence="5" id="KW-0602">Photosynthesis</keyword>
<evidence type="ECO:0000256" key="8">
    <source>
        <dbReference type="ARBA" id="ARBA00022836"/>
    </source>
</evidence>
<keyword evidence="7" id="KW-0812">Transmembrane</keyword>
<keyword evidence="8" id="KW-0603">Photosystem I</keyword>
<dbReference type="GO" id="GO:0015979">
    <property type="term" value="P:photosynthesis"/>
    <property type="evidence" value="ECO:0007669"/>
    <property type="project" value="UniProtKB-KW"/>
</dbReference>
<dbReference type="Proteomes" id="UP001633002">
    <property type="component" value="Unassembled WGS sequence"/>
</dbReference>
<dbReference type="GO" id="GO:0009507">
    <property type="term" value="C:chloroplast"/>
    <property type="evidence" value="ECO:0007669"/>
    <property type="project" value="UniProtKB-SubCell"/>
</dbReference>
<evidence type="ECO:0000256" key="6">
    <source>
        <dbReference type="ARBA" id="ARBA00022640"/>
    </source>
</evidence>
<evidence type="ECO:0000256" key="3">
    <source>
        <dbReference type="ARBA" id="ARBA00006458"/>
    </source>
</evidence>
<evidence type="ECO:0000256" key="2">
    <source>
        <dbReference type="ARBA" id="ARBA00004229"/>
    </source>
</evidence>
<evidence type="ECO:0000313" key="12">
    <source>
        <dbReference type="Proteomes" id="UP001633002"/>
    </source>
</evidence>
<protein>
    <recommendedName>
        <fullName evidence="10">PSI-G</fullName>
    </recommendedName>
</protein>
<organism evidence="11 12">
    <name type="scientific">Riccia sorocarpa</name>
    <dbReference type="NCBI Taxonomy" id="122646"/>
    <lineage>
        <taxon>Eukaryota</taxon>
        <taxon>Viridiplantae</taxon>
        <taxon>Streptophyta</taxon>
        <taxon>Embryophyta</taxon>
        <taxon>Marchantiophyta</taxon>
        <taxon>Marchantiopsida</taxon>
        <taxon>Marchantiidae</taxon>
        <taxon>Marchantiales</taxon>
        <taxon>Ricciaceae</taxon>
        <taxon>Riccia</taxon>
    </lineage>
</organism>
<dbReference type="EMBL" id="JBJQOH010000007">
    <property type="protein sequence ID" value="KAL3681419.1"/>
    <property type="molecule type" value="Genomic_DNA"/>
</dbReference>
<gene>
    <name evidence="11" type="ORF">R1sor_024375</name>
</gene>
<dbReference type="PANTHER" id="PTHR34195">
    <property type="entry name" value="PHOTOSYSTEM I REACTION CENTER SUBUNIT V, CHLOROPLASTIC-RELATED"/>
    <property type="match status" value="1"/>
</dbReference>
<dbReference type="PROSITE" id="PS01026">
    <property type="entry name" value="PHOTOSYSTEM_I_PSAGK"/>
    <property type="match status" value="1"/>
</dbReference>
<comment type="subcellular location">
    <subcellularLocation>
        <location evidence="1">Membrane</location>
        <topology evidence="1">Multi-pass membrane protein</topology>
    </subcellularLocation>
    <subcellularLocation>
        <location evidence="2">Plastid</location>
        <location evidence="2">Chloroplast</location>
    </subcellularLocation>
</comment>
<evidence type="ECO:0000256" key="5">
    <source>
        <dbReference type="ARBA" id="ARBA00022531"/>
    </source>
</evidence>
<keyword evidence="9" id="KW-0472">Membrane</keyword>
<name>A0ABD3GSS1_9MARC</name>
<reference evidence="11 12" key="1">
    <citation type="submission" date="2024-09" db="EMBL/GenBank/DDBJ databases">
        <title>Chromosome-scale assembly of Riccia sorocarpa.</title>
        <authorList>
            <person name="Paukszto L."/>
        </authorList>
    </citation>
    <scope>NUCLEOTIDE SEQUENCE [LARGE SCALE GENOMIC DNA]</scope>
    <source>
        <strain evidence="11">LP-2024</strain>
        <tissue evidence="11">Aerial parts of the thallus</tissue>
    </source>
</reference>
<evidence type="ECO:0000256" key="7">
    <source>
        <dbReference type="ARBA" id="ARBA00022692"/>
    </source>
</evidence>
<sequence length="131" mass="13573">MAACSAQIAVSAGVPSLAVRNKSVRPSSSRVSFSGRNLVHTASISSRSWEAQTKLARSNARTVCADTGLVISLSTGALLFLGSRAQEVSSLLKTNDPAGFTLVDVLAWGALGHAIGFFILATSSNGYDPTF</sequence>
<dbReference type="Pfam" id="PF01241">
    <property type="entry name" value="PSI_PSAK"/>
    <property type="match status" value="1"/>
</dbReference>
<keyword evidence="6" id="KW-0934">Plastid</keyword>
<evidence type="ECO:0000256" key="1">
    <source>
        <dbReference type="ARBA" id="ARBA00004141"/>
    </source>
</evidence>
<dbReference type="Gene3D" id="1.10.286.40">
    <property type="entry name" value="Chlorophyll a-b binding protein like"/>
    <property type="match status" value="1"/>
</dbReference>
<dbReference type="InterPro" id="IPR023618">
    <property type="entry name" value="PSI_PsaG/PsaK_dom"/>
</dbReference>